<dbReference type="STRING" id="446470.Snas_3179"/>
<dbReference type="HOGENOM" id="CLU_080168_2_0_11"/>
<keyword evidence="2" id="KW-0333">Golgi apparatus</keyword>
<keyword evidence="4" id="KW-0472">Membrane</keyword>
<evidence type="ECO:0000256" key="1">
    <source>
        <dbReference type="ARBA" id="ARBA00004255"/>
    </source>
</evidence>
<dbReference type="RefSeq" id="WP_013018421.1">
    <property type="nucleotide sequence ID" value="NC_013947.1"/>
</dbReference>
<organism evidence="5 6">
    <name type="scientific">Stackebrandtia nassauensis (strain DSM 44728 / CIP 108903 / NRRL B-16338 / NBRC 102104 / LLR-40K-21)</name>
    <dbReference type="NCBI Taxonomy" id="446470"/>
    <lineage>
        <taxon>Bacteria</taxon>
        <taxon>Bacillati</taxon>
        <taxon>Actinomycetota</taxon>
        <taxon>Actinomycetes</taxon>
        <taxon>Glycomycetales</taxon>
        <taxon>Glycomycetaceae</taxon>
        <taxon>Stackebrandtia</taxon>
    </lineage>
</organism>
<dbReference type="InterPro" id="IPR008628">
    <property type="entry name" value="GPP34-like"/>
</dbReference>
<dbReference type="Proteomes" id="UP000000844">
    <property type="component" value="Chromosome"/>
</dbReference>
<evidence type="ECO:0000256" key="4">
    <source>
        <dbReference type="ARBA" id="ARBA00023136"/>
    </source>
</evidence>
<keyword evidence="6" id="KW-1185">Reference proteome</keyword>
<dbReference type="GO" id="GO:0012505">
    <property type="term" value="C:endomembrane system"/>
    <property type="evidence" value="ECO:0007669"/>
    <property type="project" value="UniProtKB-ARBA"/>
</dbReference>
<evidence type="ECO:0000313" key="6">
    <source>
        <dbReference type="Proteomes" id="UP000000844"/>
    </source>
</evidence>
<evidence type="ECO:0000256" key="3">
    <source>
        <dbReference type="ARBA" id="ARBA00023121"/>
    </source>
</evidence>
<gene>
    <name evidence="5" type="ordered locus">Snas_3179</name>
</gene>
<evidence type="ECO:0000256" key="2">
    <source>
        <dbReference type="ARBA" id="ARBA00023034"/>
    </source>
</evidence>
<sequence length="208" mass="23409">MLLADECWLVAHDDTTGASLLPPRLAGLAAAAGLLCEMVYNKRLAINGNQPTLRDRTPSPDLLQHTIADHIARETHTIDTWLRFFARTAEDDIASRLLRHGIVDEQHTRNLLGRKRRRFVPKVSTDAAWPGARIAKRLAQARPVDAVDQILIAWIDATGLTPHVLWDDPGHVGTRYLRHVITHLPGEYRTIMDNTRHLVGQIIMTHQT</sequence>
<dbReference type="EMBL" id="CP001778">
    <property type="protein sequence ID" value="ADD42850.1"/>
    <property type="molecule type" value="Genomic_DNA"/>
</dbReference>
<dbReference type="Pfam" id="PF05719">
    <property type="entry name" value="GPP34"/>
    <property type="match status" value="1"/>
</dbReference>
<name>D3QBG8_STANL</name>
<dbReference type="GO" id="GO:0005737">
    <property type="term" value="C:cytoplasm"/>
    <property type="evidence" value="ECO:0007669"/>
    <property type="project" value="UniProtKB-ARBA"/>
</dbReference>
<dbReference type="KEGG" id="sna:Snas_3179"/>
<reference evidence="5 6" key="1">
    <citation type="journal article" date="2009" name="Stand. Genomic Sci.">
        <title>Complete genome sequence of Stackebrandtia nassauensis type strain (LLR-40K-21).</title>
        <authorList>
            <person name="Munk C."/>
            <person name="Lapidus A."/>
            <person name="Copeland A."/>
            <person name="Jando M."/>
            <person name="Mayilraj S."/>
            <person name="Glavina Del Rio T."/>
            <person name="Nolan M."/>
            <person name="Chen F."/>
            <person name="Lucas S."/>
            <person name="Tice H."/>
            <person name="Cheng J.F."/>
            <person name="Han C."/>
            <person name="Detter J.C."/>
            <person name="Bruce D."/>
            <person name="Goodwin L."/>
            <person name="Chain P."/>
            <person name="Pitluck S."/>
            <person name="Goker M."/>
            <person name="Ovchinikova G."/>
            <person name="Pati A."/>
            <person name="Ivanova N."/>
            <person name="Mavromatis K."/>
            <person name="Chen A."/>
            <person name="Palaniappan K."/>
            <person name="Land M."/>
            <person name="Hauser L."/>
            <person name="Chang Y.J."/>
            <person name="Jeffries C.D."/>
            <person name="Bristow J."/>
            <person name="Eisen J.A."/>
            <person name="Markowitz V."/>
            <person name="Hugenholtz P."/>
            <person name="Kyrpides N.C."/>
            <person name="Klenk H.P."/>
        </authorList>
    </citation>
    <scope>NUCLEOTIDE SEQUENCE [LARGE SCALE GENOMIC DNA]</scope>
    <source>
        <strain evidence="6">DSM 44728 / CIP 108903 / NRRL B-16338 / NBRC 102104 / LLR-40K-21</strain>
    </source>
</reference>
<keyword evidence="3" id="KW-0446">Lipid-binding</keyword>
<evidence type="ECO:0008006" key="7">
    <source>
        <dbReference type="Google" id="ProtNLM"/>
    </source>
</evidence>
<evidence type="ECO:0000313" key="5">
    <source>
        <dbReference type="EMBL" id="ADD42850.1"/>
    </source>
</evidence>
<protein>
    <recommendedName>
        <fullName evidence="7">Golgi phosphoprotein 3 GPP34</fullName>
    </recommendedName>
</protein>
<proteinExistence type="predicted"/>
<dbReference type="AlphaFoldDB" id="D3QBG8"/>
<dbReference type="Gene3D" id="1.10.3630.10">
    <property type="entry name" value="yeast vps74-n-term truncation variant domain like"/>
    <property type="match status" value="1"/>
</dbReference>
<comment type="subcellular location">
    <subcellularLocation>
        <location evidence="1">Golgi apparatus membrane</location>
        <topology evidence="1">Peripheral membrane protein</topology>
        <orientation evidence="1">Cytoplasmic side</orientation>
    </subcellularLocation>
</comment>
<dbReference type="eggNOG" id="ENOG50332K7">
    <property type="taxonomic scope" value="Bacteria"/>
</dbReference>
<accession>D3QBG8</accession>
<dbReference type="GO" id="GO:0070273">
    <property type="term" value="F:phosphatidylinositol-4-phosphate binding"/>
    <property type="evidence" value="ECO:0007669"/>
    <property type="project" value="InterPro"/>
</dbReference>
<dbReference type="InterPro" id="IPR038261">
    <property type="entry name" value="GPP34-like_sf"/>
</dbReference>